<evidence type="ECO:0000256" key="7">
    <source>
        <dbReference type="ARBA" id="ARBA00022989"/>
    </source>
</evidence>
<evidence type="ECO:0000256" key="5">
    <source>
        <dbReference type="ARBA" id="ARBA00022692"/>
    </source>
</evidence>
<evidence type="ECO:0000256" key="6">
    <source>
        <dbReference type="ARBA" id="ARBA00022927"/>
    </source>
</evidence>
<proteinExistence type="inferred from homology"/>
<evidence type="ECO:0000256" key="9">
    <source>
        <dbReference type="ARBA" id="ARBA00023136"/>
    </source>
</evidence>
<gene>
    <name evidence="12" type="ORF">GCM10009824_14050</name>
</gene>
<protein>
    <recommendedName>
        <fullName evidence="14">Preprotein translocase subunit YajC</fullName>
    </recommendedName>
</protein>
<keyword evidence="3" id="KW-0813">Transport</keyword>
<comment type="caution">
    <text evidence="12">The sequence shown here is derived from an EMBL/GenBank/DDBJ whole genome shotgun (WGS) entry which is preliminary data.</text>
</comment>
<evidence type="ECO:0000256" key="4">
    <source>
        <dbReference type="ARBA" id="ARBA00022475"/>
    </source>
</evidence>
<keyword evidence="8" id="KW-0811">Translocation</keyword>
<dbReference type="SMART" id="SM01323">
    <property type="entry name" value="YajC"/>
    <property type="match status" value="1"/>
</dbReference>
<feature type="region of interest" description="Disordered" evidence="10">
    <location>
        <begin position="115"/>
        <end position="180"/>
    </location>
</feature>
<dbReference type="PANTHER" id="PTHR33909:SF1">
    <property type="entry name" value="SEC TRANSLOCON ACCESSORY COMPLEX SUBUNIT YAJC"/>
    <property type="match status" value="1"/>
</dbReference>
<dbReference type="Proteomes" id="UP001500166">
    <property type="component" value="Unassembled WGS sequence"/>
</dbReference>
<evidence type="ECO:0000256" key="11">
    <source>
        <dbReference type="SAM" id="Phobius"/>
    </source>
</evidence>
<evidence type="ECO:0000256" key="3">
    <source>
        <dbReference type="ARBA" id="ARBA00022448"/>
    </source>
</evidence>
<comment type="subcellular location">
    <subcellularLocation>
        <location evidence="1">Cell membrane</location>
        <topology evidence="1">Single-pass membrane protein</topology>
    </subcellularLocation>
</comment>
<evidence type="ECO:0000313" key="13">
    <source>
        <dbReference type="Proteomes" id="UP001500166"/>
    </source>
</evidence>
<sequence length="180" mass="19034">MILSEQLLAQAQQSGGGGTAWFLPVMLVVMVLLLWLPMRRQKKAQAQIKAKQATMEPGTRVMTSFGLYGTVLSIDRDENKAVLEVSPGTSVTVHTQTVTTILDDPATENAAIAQNGAVDGEGSTAAGGAQESYGDREHDLPGDNVPGDTAAGNTTSGKDVPGDDAPRGTWRDNRRDNDIN</sequence>
<keyword evidence="6" id="KW-0653">Protein transport</keyword>
<evidence type="ECO:0000256" key="10">
    <source>
        <dbReference type="SAM" id="MobiDB-lite"/>
    </source>
</evidence>
<reference evidence="12 13" key="1">
    <citation type="journal article" date="2019" name="Int. J. Syst. Evol. Microbiol.">
        <title>The Global Catalogue of Microorganisms (GCM) 10K type strain sequencing project: providing services to taxonomists for standard genome sequencing and annotation.</title>
        <authorList>
            <consortium name="The Broad Institute Genomics Platform"/>
            <consortium name="The Broad Institute Genome Sequencing Center for Infectious Disease"/>
            <person name="Wu L."/>
            <person name="Ma J."/>
        </authorList>
    </citation>
    <scope>NUCLEOTIDE SEQUENCE [LARGE SCALE GENOMIC DNA]</scope>
    <source>
        <strain evidence="12 13">JCM 15914</strain>
    </source>
</reference>
<evidence type="ECO:0008006" key="14">
    <source>
        <dbReference type="Google" id="ProtNLM"/>
    </source>
</evidence>
<feature type="transmembrane region" description="Helical" evidence="11">
    <location>
        <begin position="20"/>
        <end position="38"/>
    </location>
</feature>
<dbReference type="InterPro" id="IPR003849">
    <property type="entry name" value="Preprotein_translocase_YajC"/>
</dbReference>
<organism evidence="12 13">
    <name type="scientific">Kocuria atrinae</name>
    <dbReference type="NCBI Taxonomy" id="592377"/>
    <lineage>
        <taxon>Bacteria</taxon>
        <taxon>Bacillati</taxon>
        <taxon>Actinomycetota</taxon>
        <taxon>Actinomycetes</taxon>
        <taxon>Micrococcales</taxon>
        <taxon>Micrococcaceae</taxon>
        <taxon>Kocuria</taxon>
    </lineage>
</organism>
<evidence type="ECO:0000256" key="1">
    <source>
        <dbReference type="ARBA" id="ARBA00004162"/>
    </source>
</evidence>
<keyword evidence="13" id="KW-1185">Reference proteome</keyword>
<dbReference type="Pfam" id="PF02699">
    <property type="entry name" value="YajC"/>
    <property type="match status" value="1"/>
</dbReference>
<evidence type="ECO:0000256" key="8">
    <source>
        <dbReference type="ARBA" id="ARBA00023010"/>
    </source>
</evidence>
<keyword evidence="9 11" id="KW-0472">Membrane</keyword>
<dbReference type="PANTHER" id="PTHR33909">
    <property type="entry name" value="SEC TRANSLOCON ACCESSORY COMPLEX SUBUNIT YAJC"/>
    <property type="match status" value="1"/>
</dbReference>
<comment type="similarity">
    <text evidence="2">Belongs to the YajC family.</text>
</comment>
<evidence type="ECO:0000256" key="2">
    <source>
        <dbReference type="ARBA" id="ARBA00006742"/>
    </source>
</evidence>
<feature type="compositionally biased region" description="Basic and acidic residues" evidence="10">
    <location>
        <begin position="160"/>
        <end position="180"/>
    </location>
</feature>
<keyword evidence="7 11" id="KW-1133">Transmembrane helix</keyword>
<keyword evidence="5 11" id="KW-0812">Transmembrane</keyword>
<accession>A0ABN2XTS8</accession>
<name>A0ABN2XTS8_9MICC</name>
<evidence type="ECO:0000313" key="12">
    <source>
        <dbReference type="EMBL" id="GAA2115844.1"/>
    </source>
</evidence>
<dbReference type="EMBL" id="BAAAQA010000015">
    <property type="protein sequence ID" value="GAA2115844.1"/>
    <property type="molecule type" value="Genomic_DNA"/>
</dbReference>
<keyword evidence="4" id="KW-1003">Cell membrane</keyword>